<evidence type="ECO:0000313" key="3">
    <source>
        <dbReference type="Proteomes" id="UP001246152"/>
    </source>
</evidence>
<dbReference type="AlphaFoldDB" id="A0AAJ2LVW0"/>
<name>A0AAJ2LVW0_9BURK</name>
<dbReference type="EMBL" id="JAVLSM010000016">
    <property type="protein sequence ID" value="MDR9838670.1"/>
    <property type="molecule type" value="Genomic_DNA"/>
</dbReference>
<organism evidence="2 3">
    <name type="scientific">Herbaspirillum huttiense</name>
    <dbReference type="NCBI Taxonomy" id="863372"/>
    <lineage>
        <taxon>Bacteria</taxon>
        <taxon>Pseudomonadati</taxon>
        <taxon>Pseudomonadota</taxon>
        <taxon>Betaproteobacteria</taxon>
        <taxon>Burkholderiales</taxon>
        <taxon>Oxalobacteraceae</taxon>
        <taxon>Herbaspirillum</taxon>
    </lineage>
</organism>
<comment type="caution">
    <text evidence="2">The sequence shown here is derived from an EMBL/GenBank/DDBJ whole genome shotgun (WGS) entry which is preliminary data.</text>
</comment>
<dbReference type="InterPro" id="IPR026834">
    <property type="entry name" value="LHH"/>
</dbReference>
<sequence length="87" mass="9860">MERMKKGLAPIGYDNQPVNLHHLTQDEPGALAEVGADFHSKNTATFHGLTEPGTSFRYSADGKKTEAAKAFDRFKYWYWKERAKGIE</sequence>
<evidence type="ECO:0000259" key="1">
    <source>
        <dbReference type="Pfam" id="PF14411"/>
    </source>
</evidence>
<evidence type="ECO:0000313" key="2">
    <source>
        <dbReference type="EMBL" id="MDR9838670.1"/>
    </source>
</evidence>
<dbReference type="Pfam" id="PF14411">
    <property type="entry name" value="LHH"/>
    <property type="match status" value="1"/>
</dbReference>
<feature type="domain" description="LHH" evidence="1">
    <location>
        <begin position="2"/>
        <end position="84"/>
    </location>
</feature>
<dbReference type="Proteomes" id="UP001246152">
    <property type="component" value="Unassembled WGS sequence"/>
</dbReference>
<reference evidence="2" key="1">
    <citation type="submission" date="2023-04" db="EMBL/GenBank/DDBJ databases">
        <title>Description of first Herbaspirillum huttiense subsp. nephrolepsisexaltata and Herbaspirillum huttiense subsp. lycopersicon.</title>
        <authorList>
            <person name="Poudel M."/>
            <person name="Sharma A."/>
            <person name="Goss E."/>
            <person name="Tapia J.H."/>
            <person name="Harmon C.M."/>
            <person name="Jones J.B."/>
        </authorList>
    </citation>
    <scope>NUCLEOTIDE SEQUENCE</scope>
    <source>
        <strain evidence="2">G21-1742</strain>
    </source>
</reference>
<accession>A0AAJ2LVW0</accession>
<gene>
    <name evidence="2" type="ORF">RI046_23420</name>
</gene>
<proteinExistence type="predicted"/>
<protein>
    <submittedName>
        <fullName evidence="2">HNH/ENDO VII family nuclease</fullName>
    </submittedName>
</protein>